<evidence type="ECO:0000256" key="1">
    <source>
        <dbReference type="ARBA" id="ARBA00010088"/>
    </source>
</evidence>
<comment type="caution">
    <text evidence="6">The sequence shown here is derived from an EMBL/GenBank/DDBJ whole genome shotgun (WGS) entry which is preliminary data.</text>
</comment>
<dbReference type="Gene3D" id="3.40.50.1820">
    <property type="entry name" value="alpha/beta hydrolase"/>
    <property type="match status" value="1"/>
</dbReference>
<evidence type="ECO:0000256" key="2">
    <source>
        <dbReference type="ARBA" id="ARBA00022801"/>
    </source>
</evidence>
<feature type="domain" description="Peptidase S33 tripeptidyl aminopeptidase-like C-terminal" evidence="5">
    <location>
        <begin position="499"/>
        <end position="600"/>
    </location>
</feature>
<protein>
    <recommendedName>
        <fullName evidence="8">Alpha/beta-hydrolase</fullName>
    </recommendedName>
</protein>
<dbReference type="GeneID" id="25265396"/>
<organism evidence="6 7">
    <name type="scientific">Tilletiaria anomala (strain ATCC 24038 / CBS 436.72 / UBC 951)</name>
    <dbReference type="NCBI Taxonomy" id="1037660"/>
    <lineage>
        <taxon>Eukaryota</taxon>
        <taxon>Fungi</taxon>
        <taxon>Dikarya</taxon>
        <taxon>Basidiomycota</taxon>
        <taxon>Ustilaginomycotina</taxon>
        <taxon>Exobasidiomycetes</taxon>
        <taxon>Georgefischeriales</taxon>
        <taxon>Tilletiariaceae</taxon>
        <taxon>Tilletiaria</taxon>
    </lineage>
</organism>
<keyword evidence="7" id="KW-1185">Reference proteome</keyword>
<proteinExistence type="inferred from homology"/>
<dbReference type="PANTHER" id="PTHR43248">
    <property type="entry name" value="2-SUCCINYL-6-HYDROXY-2,4-CYCLOHEXADIENE-1-CARBOXYLATE SYNTHASE"/>
    <property type="match status" value="1"/>
</dbReference>
<evidence type="ECO:0008006" key="8">
    <source>
        <dbReference type="Google" id="ProtNLM"/>
    </source>
</evidence>
<evidence type="ECO:0000313" key="7">
    <source>
        <dbReference type="Proteomes" id="UP000027361"/>
    </source>
</evidence>
<accession>A0A066VF88</accession>
<evidence type="ECO:0000259" key="5">
    <source>
        <dbReference type="Pfam" id="PF08386"/>
    </source>
</evidence>
<dbReference type="OMA" id="QPSKCIN"/>
<name>A0A066VF88_TILAU</name>
<evidence type="ECO:0000259" key="4">
    <source>
        <dbReference type="Pfam" id="PF00561"/>
    </source>
</evidence>
<keyword evidence="3" id="KW-0812">Transmembrane</keyword>
<sequence>MSGEEKGPIYLGEWQLSHHADTSKPHAAAGTITTTSRRWLLLLAGVLTITCFSRLPAFFLHHFSAVDTVHHDGRPPVVEVDISKVPLGEIKWHQCPQEIDGSKFECGHLSAPLDHLNTTEDARRASIYITRFKARSGSELTPRKDVLGTIILNPGGPGGSGVSFMTTPRPSANNLTFSELFNQITKGRYDYLSFDPRGVGRTWPRASCWKDAADSCLNEIFVSTQGMYRALPGGEDAQVGEMLSEMELRGAVCGVNEETKESLRYVGTTAVARDMRLMYTAVGDPGLNYWGFSYGTVLGSTFADMFPDEVNRVAIDGVVNVTDYYLGRWASTMVNTDETFYGFIKECAKAGDSCALTRGLSSSGSSKKQRQTKDVEKSIHKKIAKLFDHLSAQPTVVANATHPGLLTWSMLKGTIFQALYSPVQWNALAEDLQQLVEGNAVPFYEKHGLKPCDTAPALQETREAVLAIACGDVKKRFDNLPTASTYKKLIKEHESLSKYFGGMFVEAVACQGAWPIHTNEPWKGDFTSKTANPILLLGNSYDPVTPHANAEYHARKFPNSAYVLRTGYGHCTISQKSRCAEKVIADYFIEGKVPKKGTVCPWDSWDQPIFHGTRGYAISAAAVESLEDGGAGRLLTHAAAEIAAFAPRGRLW</sequence>
<keyword evidence="3" id="KW-1133">Transmembrane helix</keyword>
<dbReference type="InParanoid" id="A0A066VF88"/>
<reference evidence="6 7" key="1">
    <citation type="submission" date="2014-05" db="EMBL/GenBank/DDBJ databases">
        <title>Draft genome sequence of a rare smut relative, Tilletiaria anomala UBC 951.</title>
        <authorList>
            <consortium name="DOE Joint Genome Institute"/>
            <person name="Toome M."/>
            <person name="Kuo A."/>
            <person name="Henrissat B."/>
            <person name="Lipzen A."/>
            <person name="Tritt A."/>
            <person name="Yoshinaga Y."/>
            <person name="Zane M."/>
            <person name="Barry K."/>
            <person name="Grigoriev I.V."/>
            <person name="Spatafora J.W."/>
            <person name="Aimea M.C."/>
        </authorList>
    </citation>
    <scope>NUCLEOTIDE SEQUENCE [LARGE SCALE GENOMIC DNA]</scope>
    <source>
        <strain evidence="6 7">UBC 951</strain>
    </source>
</reference>
<keyword evidence="3" id="KW-0472">Membrane</keyword>
<dbReference type="InterPro" id="IPR029058">
    <property type="entry name" value="AB_hydrolase_fold"/>
</dbReference>
<dbReference type="AlphaFoldDB" id="A0A066VF88"/>
<dbReference type="SUPFAM" id="SSF53474">
    <property type="entry name" value="alpha/beta-Hydrolases"/>
    <property type="match status" value="1"/>
</dbReference>
<dbReference type="GO" id="GO:0016787">
    <property type="term" value="F:hydrolase activity"/>
    <property type="evidence" value="ECO:0007669"/>
    <property type="project" value="UniProtKB-KW"/>
</dbReference>
<gene>
    <name evidence="6" type="ORF">K437DRAFT_259850</name>
</gene>
<dbReference type="OrthoDB" id="425534at2759"/>
<dbReference type="RefSeq" id="XP_013240320.1">
    <property type="nucleotide sequence ID" value="XM_013384866.1"/>
</dbReference>
<feature type="transmembrane region" description="Helical" evidence="3">
    <location>
        <begin position="39"/>
        <end position="60"/>
    </location>
</feature>
<dbReference type="EMBL" id="JMSN01000143">
    <property type="protein sequence ID" value="KDN37255.1"/>
    <property type="molecule type" value="Genomic_DNA"/>
</dbReference>
<dbReference type="HOGENOM" id="CLU_013364_5_2_1"/>
<feature type="domain" description="AB hydrolase-1" evidence="4">
    <location>
        <begin position="149"/>
        <end position="337"/>
    </location>
</feature>
<dbReference type="PANTHER" id="PTHR43248:SF25">
    <property type="entry name" value="AB HYDROLASE-1 DOMAIN-CONTAINING PROTEIN-RELATED"/>
    <property type="match status" value="1"/>
</dbReference>
<evidence type="ECO:0000313" key="6">
    <source>
        <dbReference type="EMBL" id="KDN37255.1"/>
    </source>
</evidence>
<dbReference type="InterPro" id="IPR000073">
    <property type="entry name" value="AB_hydrolase_1"/>
</dbReference>
<dbReference type="Proteomes" id="UP000027361">
    <property type="component" value="Unassembled WGS sequence"/>
</dbReference>
<dbReference type="Pfam" id="PF08386">
    <property type="entry name" value="Abhydrolase_4"/>
    <property type="match status" value="1"/>
</dbReference>
<evidence type="ECO:0000256" key="3">
    <source>
        <dbReference type="SAM" id="Phobius"/>
    </source>
</evidence>
<dbReference type="InterPro" id="IPR013595">
    <property type="entry name" value="Pept_S33_TAP-like_C"/>
</dbReference>
<dbReference type="InterPro" id="IPR051601">
    <property type="entry name" value="Serine_prot/Carboxylest_S33"/>
</dbReference>
<keyword evidence="2" id="KW-0378">Hydrolase</keyword>
<dbReference type="Pfam" id="PF00561">
    <property type="entry name" value="Abhydrolase_1"/>
    <property type="match status" value="1"/>
</dbReference>
<comment type="similarity">
    <text evidence="1">Belongs to the peptidase S33 family.</text>
</comment>
<dbReference type="STRING" id="1037660.A0A066VF88"/>